<dbReference type="GO" id="GO:0005737">
    <property type="term" value="C:cytoplasm"/>
    <property type="evidence" value="ECO:0007669"/>
    <property type="project" value="TreeGrafter"/>
</dbReference>
<dbReference type="Gene3D" id="2.60.200.20">
    <property type="match status" value="1"/>
</dbReference>
<feature type="region of interest" description="Disordered" evidence="1">
    <location>
        <begin position="239"/>
        <end position="325"/>
    </location>
</feature>
<dbReference type="OrthoDB" id="4096268at2759"/>
<reference evidence="4" key="2">
    <citation type="journal article" date="2023" name="IMA Fungus">
        <title>Comparative genomic study of the Penicillium genus elucidates a diverse pangenome and 15 lateral gene transfer events.</title>
        <authorList>
            <person name="Petersen C."/>
            <person name="Sorensen T."/>
            <person name="Nielsen M.R."/>
            <person name="Sondergaard T.E."/>
            <person name="Sorensen J.L."/>
            <person name="Fitzpatrick D.A."/>
            <person name="Frisvad J.C."/>
            <person name="Nielsen K.L."/>
        </authorList>
    </citation>
    <scope>NUCLEOTIDE SEQUENCE</scope>
    <source>
        <strain evidence="4">IBT 15544</strain>
    </source>
</reference>
<evidence type="ECO:0000259" key="3">
    <source>
        <dbReference type="PROSITE" id="PS50006"/>
    </source>
</evidence>
<feature type="domain" description="FHA" evidence="3">
    <location>
        <begin position="34"/>
        <end position="95"/>
    </location>
</feature>
<feature type="region of interest" description="Disordered" evidence="1">
    <location>
        <begin position="360"/>
        <end position="381"/>
    </location>
</feature>
<evidence type="ECO:0000256" key="1">
    <source>
        <dbReference type="SAM" id="MobiDB-lite"/>
    </source>
</evidence>
<evidence type="ECO:0000313" key="5">
    <source>
        <dbReference type="Proteomes" id="UP001150904"/>
    </source>
</evidence>
<dbReference type="InterPro" id="IPR051176">
    <property type="entry name" value="Cent_Immune-Sig_Mod"/>
</dbReference>
<dbReference type="PANTHER" id="PTHR15715">
    <property type="entry name" value="CENTROSOMAL PROTEIN OF 170 KDA"/>
    <property type="match status" value="1"/>
</dbReference>
<dbReference type="PANTHER" id="PTHR15715:SF37">
    <property type="entry name" value="LD47843P"/>
    <property type="match status" value="1"/>
</dbReference>
<reference evidence="4" key="1">
    <citation type="submission" date="2022-12" db="EMBL/GenBank/DDBJ databases">
        <authorList>
            <person name="Petersen C."/>
        </authorList>
    </citation>
    <scope>NUCLEOTIDE SEQUENCE</scope>
    <source>
        <strain evidence="4">IBT 15544</strain>
    </source>
</reference>
<keyword evidence="5" id="KW-1185">Reference proteome</keyword>
<evidence type="ECO:0000256" key="2">
    <source>
        <dbReference type="SAM" id="Phobius"/>
    </source>
</evidence>
<dbReference type="InterPro" id="IPR008984">
    <property type="entry name" value="SMAD_FHA_dom_sf"/>
</dbReference>
<feature type="compositionally biased region" description="Polar residues" evidence="1">
    <location>
        <begin position="304"/>
        <end position="314"/>
    </location>
</feature>
<keyword evidence="2" id="KW-1133">Transmembrane helix</keyword>
<keyword evidence="2" id="KW-0812">Transmembrane</keyword>
<dbReference type="EMBL" id="JAPQKR010000008">
    <property type="protein sequence ID" value="KAJ5211875.1"/>
    <property type="molecule type" value="Genomic_DNA"/>
</dbReference>
<organism evidence="4 5">
    <name type="scientific">Penicillium cinerascens</name>
    <dbReference type="NCBI Taxonomy" id="70096"/>
    <lineage>
        <taxon>Eukaryota</taxon>
        <taxon>Fungi</taxon>
        <taxon>Dikarya</taxon>
        <taxon>Ascomycota</taxon>
        <taxon>Pezizomycotina</taxon>
        <taxon>Eurotiomycetes</taxon>
        <taxon>Eurotiomycetidae</taxon>
        <taxon>Eurotiales</taxon>
        <taxon>Aspergillaceae</taxon>
        <taxon>Penicillium</taxon>
    </lineage>
</organism>
<gene>
    <name evidence="4" type="ORF">N7498_003521</name>
</gene>
<feature type="compositionally biased region" description="Acidic residues" evidence="1">
    <location>
        <begin position="288"/>
        <end position="300"/>
    </location>
</feature>
<evidence type="ECO:0000313" key="4">
    <source>
        <dbReference type="EMBL" id="KAJ5211875.1"/>
    </source>
</evidence>
<feature type="compositionally biased region" description="Low complexity" evidence="1">
    <location>
        <begin position="266"/>
        <end position="277"/>
    </location>
</feature>
<dbReference type="RefSeq" id="XP_058310045.1">
    <property type="nucleotide sequence ID" value="XM_058450583.1"/>
</dbReference>
<dbReference type="InterPro" id="IPR000253">
    <property type="entry name" value="FHA_dom"/>
</dbReference>
<protein>
    <recommendedName>
        <fullName evidence="3">FHA domain-containing protein</fullName>
    </recommendedName>
</protein>
<comment type="caution">
    <text evidence="4">The sequence shown here is derived from an EMBL/GenBank/DDBJ whole genome shotgun (WGS) entry which is preliminary data.</text>
</comment>
<dbReference type="GeneID" id="83177884"/>
<dbReference type="Proteomes" id="UP001150904">
    <property type="component" value="Unassembled WGS sequence"/>
</dbReference>
<dbReference type="Pfam" id="PF00498">
    <property type="entry name" value="FHA"/>
    <property type="match status" value="1"/>
</dbReference>
<dbReference type="PROSITE" id="PS50006">
    <property type="entry name" value="FHA_DOMAIN"/>
    <property type="match status" value="1"/>
</dbReference>
<dbReference type="SUPFAM" id="SSF49879">
    <property type="entry name" value="SMAD/FHA domain"/>
    <property type="match status" value="1"/>
</dbReference>
<feature type="transmembrane region" description="Helical" evidence="2">
    <location>
        <begin position="534"/>
        <end position="559"/>
    </location>
</feature>
<feature type="region of interest" description="Disordered" evidence="1">
    <location>
        <begin position="154"/>
        <end position="176"/>
    </location>
</feature>
<proteinExistence type="predicted"/>
<sequence length="565" mass="61819">MSDVQVSVVLSPVNFDAKVSLVRSFTLSTSEPSIEIGRCSKRGLRNRTPAKDNAWFDSRVMSRDHAELSISLETKNLYICDYGSTHGTWINKSRLITGEKMPLIHGDILTFGVPVDREDETYPALAVRCKFDWIYEGPTSDEVSVNHSVAEPITPPASKLRPSTSTNTFCAPEDDSDVEEPIKITAAMMQRNFSHPSEPICVIEDEETVLETVHEERHMKEESKASGDPCFYHEDEVLGHQSDDSTSPNDEQGSELESSEPSSFINSNDGANSNAAGLEETGYYEYEQFSEEDCESDSVSDSEAQSGNEYSVNDDSYDDEEAYINDNAFVDPSMLLREKMREDAFISSVQSGISSVQSGLQDAGLQVKPEATESKSSVPTTNVPFHAEYNFQGPSFQPPPISAYDVNPWRLPNNFPPSLHTPYPRFDYADGPFSYKYGSVYAQNNVDSNPSSSLKEPSPVKEFSPALAPVSLKRKASDMETQDAQQPEAVIPASQPDLNSFPNAEVVDAISSALSESEPSNKRAKSSHSTSTAMAGYTATAVISALLGGLGTIALLAALPAEYFQ</sequence>
<keyword evidence="2" id="KW-0472">Membrane</keyword>
<name>A0A9W9N2D7_9EURO</name>
<dbReference type="AlphaFoldDB" id="A0A9W9N2D7"/>
<accession>A0A9W9N2D7</accession>